<proteinExistence type="predicted"/>
<gene>
    <name evidence="1" type="ORF">V1477_014902</name>
</gene>
<name>A0ABD2BIT0_VESMC</name>
<accession>A0ABD2BIT0</accession>
<evidence type="ECO:0000313" key="1">
    <source>
        <dbReference type="EMBL" id="KAL2732661.1"/>
    </source>
</evidence>
<comment type="caution">
    <text evidence="1">The sequence shown here is derived from an EMBL/GenBank/DDBJ whole genome shotgun (WGS) entry which is preliminary data.</text>
</comment>
<sequence>LVNNNFFETFFVLCQYYYFFSTEICGERNLCARVLKGHKFRLTLSGAIYSEVNANFSVISKYINIKHNVEALSFFTWRKEVSSVKWFLFSFDKYTEY</sequence>
<feature type="non-terminal residue" evidence="1">
    <location>
        <position position="1"/>
    </location>
</feature>
<organism evidence="1 2">
    <name type="scientific">Vespula maculifrons</name>
    <name type="common">Eastern yellow jacket</name>
    <name type="synonym">Wasp</name>
    <dbReference type="NCBI Taxonomy" id="7453"/>
    <lineage>
        <taxon>Eukaryota</taxon>
        <taxon>Metazoa</taxon>
        <taxon>Ecdysozoa</taxon>
        <taxon>Arthropoda</taxon>
        <taxon>Hexapoda</taxon>
        <taxon>Insecta</taxon>
        <taxon>Pterygota</taxon>
        <taxon>Neoptera</taxon>
        <taxon>Endopterygota</taxon>
        <taxon>Hymenoptera</taxon>
        <taxon>Apocrita</taxon>
        <taxon>Aculeata</taxon>
        <taxon>Vespoidea</taxon>
        <taxon>Vespidae</taxon>
        <taxon>Vespinae</taxon>
        <taxon>Vespula</taxon>
    </lineage>
</organism>
<dbReference type="Proteomes" id="UP001607303">
    <property type="component" value="Unassembled WGS sequence"/>
</dbReference>
<dbReference type="EMBL" id="JAYRBN010000075">
    <property type="protein sequence ID" value="KAL2732661.1"/>
    <property type="molecule type" value="Genomic_DNA"/>
</dbReference>
<evidence type="ECO:0000313" key="2">
    <source>
        <dbReference type="Proteomes" id="UP001607303"/>
    </source>
</evidence>
<dbReference type="AlphaFoldDB" id="A0ABD2BIT0"/>
<protein>
    <submittedName>
        <fullName evidence="1">Uncharacterized protein</fullName>
    </submittedName>
</protein>
<reference evidence="1 2" key="1">
    <citation type="journal article" date="2024" name="Ann. Entomol. Soc. Am.">
        <title>Genomic analyses of the southern and eastern yellowjacket wasps (Hymenoptera: Vespidae) reveal evolutionary signatures of social life.</title>
        <authorList>
            <person name="Catto M.A."/>
            <person name="Caine P.B."/>
            <person name="Orr S.E."/>
            <person name="Hunt B.G."/>
            <person name="Goodisman M.A.D."/>
        </authorList>
    </citation>
    <scope>NUCLEOTIDE SEQUENCE [LARGE SCALE GENOMIC DNA]</scope>
    <source>
        <strain evidence="1">232</strain>
        <tissue evidence="1">Head and thorax</tissue>
    </source>
</reference>
<keyword evidence="2" id="KW-1185">Reference proteome</keyword>